<feature type="transmembrane region" description="Helical" evidence="1">
    <location>
        <begin position="48"/>
        <end position="68"/>
    </location>
</feature>
<name>A0AAD8L9S6_TARER</name>
<evidence type="ECO:0000313" key="2">
    <source>
        <dbReference type="EMBL" id="KAK1435236.1"/>
    </source>
</evidence>
<dbReference type="AlphaFoldDB" id="A0AAD8L9S6"/>
<keyword evidence="1" id="KW-0472">Membrane</keyword>
<evidence type="ECO:0000256" key="1">
    <source>
        <dbReference type="SAM" id="Phobius"/>
    </source>
</evidence>
<proteinExistence type="predicted"/>
<keyword evidence="1" id="KW-1133">Transmembrane helix</keyword>
<protein>
    <submittedName>
        <fullName evidence="2">Uncharacterized protein</fullName>
    </submittedName>
</protein>
<comment type="caution">
    <text evidence="2">The sequence shown here is derived from an EMBL/GenBank/DDBJ whole genome shotgun (WGS) entry which is preliminary data.</text>
</comment>
<dbReference type="Proteomes" id="UP001229421">
    <property type="component" value="Unassembled WGS sequence"/>
</dbReference>
<reference evidence="2" key="1">
    <citation type="journal article" date="2023" name="bioRxiv">
        <title>Improved chromosome-level genome assembly for marigold (Tagetes erecta).</title>
        <authorList>
            <person name="Jiang F."/>
            <person name="Yuan L."/>
            <person name="Wang S."/>
            <person name="Wang H."/>
            <person name="Xu D."/>
            <person name="Wang A."/>
            <person name="Fan W."/>
        </authorList>
    </citation>
    <scope>NUCLEOTIDE SEQUENCE</scope>
    <source>
        <strain evidence="2">WSJ</strain>
        <tissue evidence="2">Leaf</tissue>
    </source>
</reference>
<dbReference type="EMBL" id="JAUHHV010000001">
    <property type="protein sequence ID" value="KAK1435236.1"/>
    <property type="molecule type" value="Genomic_DNA"/>
</dbReference>
<evidence type="ECO:0000313" key="3">
    <source>
        <dbReference type="Proteomes" id="UP001229421"/>
    </source>
</evidence>
<keyword evidence="3" id="KW-1185">Reference proteome</keyword>
<sequence length="75" mass="8662">MPYNAEITPQIQSIRNLEREREERVHTPKTNVSVLKGVRRISRVSDSVYGGVIFLIFINSLLMVDGWMDVSLMRV</sequence>
<organism evidence="2 3">
    <name type="scientific">Tagetes erecta</name>
    <name type="common">African marigold</name>
    <dbReference type="NCBI Taxonomy" id="13708"/>
    <lineage>
        <taxon>Eukaryota</taxon>
        <taxon>Viridiplantae</taxon>
        <taxon>Streptophyta</taxon>
        <taxon>Embryophyta</taxon>
        <taxon>Tracheophyta</taxon>
        <taxon>Spermatophyta</taxon>
        <taxon>Magnoliopsida</taxon>
        <taxon>eudicotyledons</taxon>
        <taxon>Gunneridae</taxon>
        <taxon>Pentapetalae</taxon>
        <taxon>asterids</taxon>
        <taxon>campanulids</taxon>
        <taxon>Asterales</taxon>
        <taxon>Asteraceae</taxon>
        <taxon>Asteroideae</taxon>
        <taxon>Heliantheae alliance</taxon>
        <taxon>Tageteae</taxon>
        <taxon>Tagetes</taxon>
    </lineage>
</organism>
<keyword evidence="1" id="KW-0812">Transmembrane</keyword>
<gene>
    <name evidence="2" type="ORF">QVD17_00997</name>
</gene>
<accession>A0AAD8L9S6</accession>